<dbReference type="RefSeq" id="WP_202858064.1">
    <property type="nucleotide sequence ID" value="NZ_JAEUGD010000064.1"/>
</dbReference>
<name>A0A937FYV2_9BACT</name>
<organism evidence="1 2">
    <name type="scientific">Fulvivirga marina</name>
    <dbReference type="NCBI Taxonomy" id="2494733"/>
    <lineage>
        <taxon>Bacteria</taxon>
        <taxon>Pseudomonadati</taxon>
        <taxon>Bacteroidota</taxon>
        <taxon>Cytophagia</taxon>
        <taxon>Cytophagales</taxon>
        <taxon>Fulvivirgaceae</taxon>
        <taxon>Fulvivirga</taxon>
    </lineage>
</organism>
<evidence type="ECO:0000313" key="1">
    <source>
        <dbReference type="EMBL" id="MBL6448529.1"/>
    </source>
</evidence>
<comment type="caution">
    <text evidence="1">The sequence shown here is derived from an EMBL/GenBank/DDBJ whole genome shotgun (WGS) entry which is preliminary data.</text>
</comment>
<dbReference type="EMBL" id="JAEUGD010000064">
    <property type="protein sequence ID" value="MBL6448529.1"/>
    <property type="molecule type" value="Genomic_DNA"/>
</dbReference>
<gene>
    <name evidence="1" type="ORF">JMN32_19620</name>
</gene>
<sequence length="182" mass="21127">MKRKLLSPSFYTAITPVADHLEKDEHKTAISKVDWETEAVRCYTDLVSFFEQVDTNHLGNNNIDKIGVVDICWNEYGGDIEVDFLPENDIDTAFDEGCIMNTSAIDNNVFFEQYFNISGEDSFEVIDRDYSGLIMFFYKIMGEIIGSVVKTQEFKKLPLKEPFYVTFSFFHDDERDVIFRSE</sequence>
<reference evidence="1" key="1">
    <citation type="submission" date="2021-01" db="EMBL/GenBank/DDBJ databases">
        <title>Fulvivirga kasyanovii gen. nov., sp nov., a novel member of the phylum Bacteroidetes isolated from seawater in a mussel farm.</title>
        <authorList>
            <person name="Zhao L.-H."/>
            <person name="Wang Z.-J."/>
        </authorList>
    </citation>
    <scope>NUCLEOTIDE SEQUENCE</scope>
    <source>
        <strain evidence="1">29W222</strain>
    </source>
</reference>
<evidence type="ECO:0000313" key="2">
    <source>
        <dbReference type="Proteomes" id="UP000614216"/>
    </source>
</evidence>
<dbReference type="AlphaFoldDB" id="A0A937FYV2"/>
<keyword evidence="2" id="KW-1185">Reference proteome</keyword>
<protein>
    <submittedName>
        <fullName evidence="1">Uncharacterized protein</fullName>
    </submittedName>
</protein>
<accession>A0A937FYV2</accession>
<dbReference type="Proteomes" id="UP000614216">
    <property type="component" value="Unassembled WGS sequence"/>
</dbReference>
<proteinExistence type="predicted"/>